<dbReference type="Gene3D" id="3.40.50.300">
    <property type="entry name" value="P-loop containing nucleotide triphosphate hydrolases"/>
    <property type="match status" value="1"/>
</dbReference>
<dbReference type="SUPFAM" id="SSF52540">
    <property type="entry name" value="P-loop containing nucleoside triphosphate hydrolases"/>
    <property type="match status" value="1"/>
</dbReference>
<evidence type="ECO:0000259" key="1">
    <source>
        <dbReference type="Pfam" id="PF01637"/>
    </source>
</evidence>
<proteinExistence type="predicted"/>
<dbReference type="Pfam" id="PF01637">
    <property type="entry name" value="ATPase_2"/>
    <property type="match status" value="1"/>
</dbReference>
<protein>
    <submittedName>
        <fullName evidence="2">AAA family ATPase</fullName>
    </submittedName>
</protein>
<evidence type="ECO:0000313" key="2">
    <source>
        <dbReference type="EMBL" id="MQL52369.1"/>
    </source>
</evidence>
<organism evidence="2 3">
    <name type="scientific">Desulfofundulus thermobenzoicus</name>
    <dbReference type="NCBI Taxonomy" id="29376"/>
    <lineage>
        <taxon>Bacteria</taxon>
        <taxon>Bacillati</taxon>
        <taxon>Bacillota</taxon>
        <taxon>Clostridia</taxon>
        <taxon>Eubacteriales</taxon>
        <taxon>Peptococcaceae</taxon>
        <taxon>Desulfofundulus</taxon>
    </lineage>
</organism>
<dbReference type="Proteomes" id="UP000441717">
    <property type="component" value="Unassembled WGS sequence"/>
</dbReference>
<dbReference type="InterPro" id="IPR011579">
    <property type="entry name" value="ATPase_dom"/>
</dbReference>
<comment type="caution">
    <text evidence="2">The sequence shown here is derived from an EMBL/GenBank/DDBJ whole genome shotgun (WGS) entry which is preliminary data.</text>
</comment>
<dbReference type="RefSeq" id="WP_152946396.1">
    <property type="nucleotide sequence ID" value="NZ_WHYR01000020.1"/>
</dbReference>
<dbReference type="GO" id="GO:0005524">
    <property type="term" value="F:ATP binding"/>
    <property type="evidence" value="ECO:0007669"/>
    <property type="project" value="InterPro"/>
</dbReference>
<dbReference type="AlphaFoldDB" id="A0A6N7IS82"/>
<keyword evidence="3" id="KW-1185">Reference proteome</keyword>
<reference evidence="2 3" key="1">
    <citation type="submission" date="2019-10" db="EMBL/GenBank/DDBJ databases">
        <title>Comparative genomics of sulfur disproportionating microorganisms.</title>
        <authorList>
            <person name="Ward L.M."/>
            <person name="Bertran E."/>
            <person name="Johnston D."/>
        </authorList>
    </citation>
    <scope>NUCLEOTIDE SEQUENCE [LARGE SCALE GENOMIC DNA]</scope>
    <source>
        <strain evidence="2 3">DSM 14055</strain>
    </source>
</reference>
<sequence>MPGKLFPLGGPVPEKDVVDREEFLASLQIRLSEGQSIMLAGPRRIGKTSLAYEVLRRLKKQGFYTASIDFFRLSNKRELAISLINACLENRTGVRKTFDALKDRAKTIAGMAKLTVKLEDLEFSLKFLDETNDDTLLDYALDLPEVLAKRDRKSMVVLLDEFQDASRIVDTNIYKKMRSYFQNQENVSYLFLGSKEGMMETLFSNRQEAFYRFATILPIPPISERSWADYITQKFSERNIRINAEIIKEILRKTGGHPHDTMLVCSETYYALLEAEKSDVTPGILRLGYDRALLTLAQVYDEILDELSQRFQVRHILKRIAAGSNVYDKKLNPNETKRIIDFLVSKAIIEKTGRGSYKFTEPMFQEYILREFS</sequence>
<dbReference type="InterPro" id="IPR027417">
    <property type="entry name" value="P-loop_NTPase"/>
</dbReference>
<dbReference type="OrthoDB" id="9805535at2"/>
<dbReference type="EMBL" id="WHYR01000020">
    <property type="protein sequence ID" value="MQL52369.1"/>
    <property type="molecule type" value="Genomic_DNA"/>
</dbReference>
<evidence type="ECO:0000313" key="3">
    <source>
        <dbReference type="Proteomes" id="UP000441717"/>
    </source>
</evidence>
<gene>
    <name evidence="2" type="ORF">GFC01_08845</name>
</gene>
<feature type="domain" description="ATPase" evidence="1">
    <location>
        <begin position="18"/>
        <end position="260"/>
    </location>
</feature>
<dbReference type="PANTHER" id="PTHR34301:SF8">
    <property type="entry name" value="ATPASE DOMAIN-CONTAINING PROTEIN"/>
    <property type="match status" value="1"/>
</dbReference>
<dbReference type="PANTHER" id="PTHR34301">
    <property type="entry name" value="DNA-BINDING PROTEIN-RELATED"/>
    <property type="match status" value="1"/>
</dbReference>
<accession>A0A6N7IS82</accession>
<name>A0A6N7IS82_9FIRM</name>